<organism evidence="2 3">
    <name type="scientific">Nocardioides dokdonensis FR1436</name>
    <dbReference type="NCBI Taxonomy" id="1300347"/>
    <lineage>
        <taxon>Bacteria</taxon>
        <taxon>Bacillati</taxon>
        <taxon>Actinomycetota</taxon>
        <taxon>Actinomycetes</taxon>
        <taxon>Propionibacteriales</taxon>
        <taxon>Nocardioidaceae</taxon>
        <taxon>Nocardioides</taxon>
    </lineage>
</organism>
<keyword evidence="1" id="KW-1133">Transmembrane helix</keyword>
<keyword evidence="3" id="KW-1185">Reference proteome</keyword>
<sequence>MAEPSSSPQRRVRPLVVAVVVVALTLLVIAVLAGAARWWRGPDTDLERAVALAPADTQRWTWTDWAGVRERLGVEGSGPDAVRRLVDAGFDADLTSTSGLVESAPLLEQALGWSPLDIEWELLAQSDLGALELVGLGEDADTDALGDRLEAVGYTRPDSPDGVWEGGEEVLARLNAGSGLTGTPTLQFIAFDEERSLVLTSDTQRYLEQALEEAAEEHEPTAAGVTDVLDTLPTQPLSAVLMTGEQACGALSMGQAGASDQAAADELLAQAGSVNPVTGFVLALLPAADDAGRDAPLDLRVGLGFESEEQARTNADTRATLAAGPAPGQGGDFSDRFTVDEVSADQRTVTLDLAPVDGAYVVSDLSSGPVLLATC</sequence>
<dbReference type="RefSeq" id="WP_068108180.1">
    <property type="nucleotide sequence ID" value="NZ_CP015079.1"/>
</dbReference>
<dbReference type="Proteomes" id="UP000077868">
    <property type="component" value="Chromosome"/>
</dbReference>
<feature type="transmembrane region" description="Helical" evidence="1">
    <location>
        <begin position="12"/>
        <end position="39"/>
    </location>
</feature>
<dbReference type="AlphaFoldDB" id="A0A1A9GIR6"/>
<accession>A0A1A9GIR6</accession>
<evidence type="ECO:0000256" key="1">
    <source>
        <dbReference type="SAM" id="Phobius"/>
    </source>
</evidence>
<proteinExistence type="predicted"/>
<protein>
    <submittedName>
        <fullName evidence="2">Uncharacterized protein</fullName>
    </submittedName>
</protein>
<keyword evidence="1" id="KW-0812">Transmembrane</keyword>
<gene>
    <name evidence="2" type="ORF">I601_1703</name>
</gene>
<dbReference type="OrthoDB" id="3772356at2"/>
<name>A0A1A9GIR6_9ACTN</name>
<keyword evidence="1" id="KW-0472">Membrane</keyword>
<dbReference type="PATRIC" id="fig|1300347.3.peg.1702"/>
<reference evidence="2 3" key="1">
    <citation type="submission" date="2016-03" db="EMBL/GenBank/DDBJ databases">
        <title>Complete genome sequence of a soil Actinobacterium, Nocardioides dokdonensis FR1436.</title>
        <authorList>
            <person name="Kwon S.-K."/>
            <person name="Kim K."/>
            <person name="Kim J.F."/>
        </authorList>
    </citation>
    <scope>NUCLEOTIDE SEQUENCE [LARGE SCALE GENOMIC DNA]</scope>
    <source>
        <strain evidence="2 3">FR1436</strain>
    </source>
</reference>
<evidence type="ECO:0000313" key="3">
    <source>
        <dbReference type="Proteomes" id="UP000077868"/>
    </source>
</evidence>
<dbReference type="EMBL" id="CP015079">
    <property type="protein sequence ID" value="ANH38134.1"/>
    <property type="molecule type" value="Genomic_DNA"/>
</dbReference>
<evidence type="ECO:0000313" key="2">
    <source>
        <dbReference type="EMBL" id="ANH38134.1"/>
    </source>
</evidence>
<dbReference type="KEGG" id="ndk:I601_1703"/>